<evidence type="ECO:0008006" key="4">
    <source>
        <dbReference type="Google" id="ProtNLM"/>
    </source>
</evidence>
<dbReference type="SUPFAM" id="SSF53098">
    <property type="entry name" value="Ribonuclease H-like"/>
    <property type="match status" value="1"/>
</dbReference>
<dbReference type="PANTHER" id="PTHR46880:SF9">
    <property type="entry name" value="ZINC FINGER PROTEIN 862"/>
    <property type="match status" value="1"/>
</dbReference>
<dbReference type="EMBL" id="CALNXI010000506">
    <property type="protein sequence ID" value="CAH3028353.1"/>
    <property type="molecule type" value="Genomic_DNA"/>
</dbReference>
<name>A0ABN8MK34_9CNID</name>
<sequence length="635" mass="70949">MECIKCGRKSIKYRCIGCKSPICNVCSVSCSDETPGYCEETYLVGKCEECHGSNCRRKVSETLTLSKPRQSSLSSFLKRKTIRPSTLVERPKKSKHQDDNSDSITSATSTEKSPETPTATAPSAKKSRNLSVVAANRWVTTNLAAHLASESLVINANGGHVASLNCSVCKTYADKVRGMKNFSNAWAFHGSTNLRLSNAEDHARGEPHKKALDLHLKGEKGQCAMERAECMRTFNQAGQQLITTGIVNMQASDLANTKIKFDVAYFIAKEELPLSKFPKLLQLEERHGVTIGTAYRNDMSCSTFIAHIGEEMERNLREQLSSVKFFSVLTDGSEDASVSEMEAVFVQYLETNPPGRDTIQVATSFLRLVDLKHGNAAGIVGAIGSSFQCIGITGETFEKLIGFAADGATVNRGEKEGVIGILHSNLPWVIYSWCVAHRLELSVKDALQGTIFDDVDEVLLRLYYLYENSPKKLRQLRDLHRIYGEAFEFEEGGIRPKRACGTRWITHKLTALQLLVDKFGLYLQHVQTMSEDKSFKAADRQKFKGWLRKWQQARVPLIACLFIELLSPAKALSLAFQDDEIDIVASIGRIETAKRQLERLERKDFLDLPTVNRFLGKVQELEGEYQYQNVTLPSF</sequence>
<organism evidence="2 3">
    <name type="scientific">Porites evermanni</name>
    <dbReference type="NCBI Taxonomy" id="104178"/>
    <lineage>
        <taxon>Eukaryota</taxon>
        <taxon>Metazoa</taxon>
        <taxon>Cnidaria</taxon>
        <taxon>Anthozoa</taxon>
        <taxon>Hexacorallia</taxon>
        <taxon>Scleractinia</taxon>
        <taxon>Fungiina</taxon>
        <taxon>Poritidae</taxon>
        <taxon>Porites</taxon>
    </lineage>
</organism>
<comment type="caution">
    <text evidence="2">The sequence shown here is derived from an EMBL/GenBank/DDBJ whole genome shotgun (WGS) entry which is preliminary data.</text>
</comment>
<feature type="region of interest" description="Disordered" evidence="1">
    <location>
        <begin position="84"/>
        <end position="127"/>
    </location>
</feature>
<dbReference type="Proteomes" id="UP001159427">
    <property type="component" value="Unassembled WGS sequence"/>
</dbReference>
<evidence type="ECO:0000313" key="3">
    <source>
        <dbReference type="Proteomes" id="UP001159427"/>
    </source>
</evidence>
<reference evidence="2 3" key="1">
    <citation type="submission" date="2022-05" db="EMBL/GenBank/DDBJ databases">
        <authorList>
            <consortium name="Genoscope - CEA"/>
            <person name="William W."/>
        </authorList>
    </citation>
    <scope>NUCLEOTIDE SEQUENCE [LARGE SCALE GENOMIC DNA]</scope>
</reference>
<proteinExistence type="predicted"/>
<evidence type="ECO:0000313" key="2">
    <source>
        <dbReference type="EMBL" id="CAH3028353.1"/>
    </source>
</evidence>
<evidence type="ECO:0000256" key="1">
    <source>
        <dbReference type="SAM" id="MobiDB-lite"/>
    </source>
</evidence>
<accession>A0ABN8MK34</accession>
<keyword evidence="3" id="KW-1185">Reference proteome</keyword>
<gene>
    <name evidence="2" type="ORF">PEVE_00033856</name>
</gene>
<dbReference type="InterPro" id="IPR012337">
    <property type="entry name" value="RNaseH-like_sf"/>
</dbReference>
<feature type="compositionally biased region" description="Polar residues" evidence="1">
    <location>
        <begin position="102"/>
        <end position="121"/>
    </location>
</feature>
<dbReference type="PANTHER" id="PTHR46880">
    <property type="entry name" value="RAS-ASSOCIATING DOMAIN-CONTAINING PROTEIN"/>
    <property type="match status" value="1"/>
</dbReference>
<protein>
    <recommendedName>
        <fullName evidence="4">Zinc finger protein</fullName>
    </recommendedName>
</protein>